<evidence type="ECO:0000313" key="2">
    <source>
        <dbReference type="EMBL" id="CAG9324422.1"/>
    </source>
</evidence>
<sequence>MITLSYSSNFTVSNSTSQSATPLHNQQLHFTIISNSTSQSSATPQNQFHRANFTRLISTKPTPQNQLYKTNSIKPTPN</sequence>
<name>A0AAU9JH67_9CILI</name>
<feature type="region of interest" description="Disordered" evidence="1">
    <location>
        <begin position="1"/>
        <end position="21"/>
    </location>
</feature>
<evidence type="ECO:0000256" key="1">
    <source>
        <dbReference type="SAM" id="MobiDB-lite"/>
    </source>
</evidence>
<proteinExistence type="predicted"/>
<evidence type="ECO:0000313" key="3">
    <source>
        <dbReference type="Proteomes" id="UP001162131"/>
    </source>
</evidence>
<dbReference type="Proteomes" id="UP001162131">
    <property type="component" value="Unassembled WGS sequence"/>
</dbReference>
<comment type="caution">
    <text evidence="2">The sequence shown here is derived from an EMBL/GenBank/DDBJ whole genome shotgun (WGS) entry which is preliminary data.</text>
</comment>
<organism evidence="2 3">
    <name type="scientific">Blepharisma stoltei</name>
    <dbReference type="NCBI Taxonomy" id="1481888"/>
    <lineage>
        <taxon>Eukaryota</taxon>
        <taxon>Sar</taxon>
        <taxon>Alveolata</taxon>
        <taxon>Ciliophora</taxon>
        <taxon>Postciliodesmatophora</taxon>
        <taxon>Heterotrichea</taxon>
        <taxon>Heterotrichida</taxon>
        <taxon>Blepharismidae</taxon>
        <taxon>Blepharisma</taxon>
    </lineage>
</organism>
<keyword evidence="3" id="KW-1185">Reference proteome</keyword>
<reference evidence="2" key="1">
    <citation type="submission" date="2021-09" db="EMBL/GenBank/DDBJ databases">
        <authorList>
            <consortium name="AG Swart"/>
            <person name="Singh M."/>
            <person name="Singh A."/>
            <person name="Seah K."/>
            <person name="Emmerich C."/>
        </authorList>
    </citation>
    <scope>NUCLEOTIDE SEQUENCE</scope>
    <source>
        <strain evidence="2">ATCC30299</strain>
    </source>
</reference>
<dbReference type="EMBL" id="CAJZBQ010000036">
    <property type="protein sequence ID" value="CAG9324422.1"/>
    <property type="molecule type" value="Genomic_DNA"/>
</dbReference>
<gene>
    <name evidence="2" type="ORF">BSTOLATCC_MIC36665</name>
</gene>
<accession>A0AAU9JH67</accession>
<dbReference type="AlphaFoldDB" id="A0AAU9JH67"/>
<protein>
    <submittedName>
        <fullName evidence="2">Uncharacterized protein</fullName>
    </submittedName>
</protein>
<feature type="region of interest" description="Disordered" evidence="1">
    <location>
        <begin position="55"/>
        <end position="78"/>
    </location>
</feature>